<feature type="compositionally biased region" description="Polar residues" evidence="1">
    <location>
        <begin position="24"/>
        <end position="36"/>
    </location>
</feature>
<evidence type="ECO:0000313" key="3">
    <source>
        <dbReference type="Proteomes" id="UP001172708"/>
    </source>
</evidence>
<feature type="non-terminal residue" evidence="2">
    <location>
        <position position="1"/>
    </location>
</feature>
<feature type="region of interest" description="Disordered" evidence="1">
    <location>
        <begin position="159"/>
        <end position="187"/>
    </location>
</feature>
<sequence>QDGNLAPIAGGPADPARKSAGGTVVTNPDGSTTIIPAGKANTQELNNAGFYQRMVQADKDLSSLEQKGYDPTNLRDKLTAGGTFNALSSADGQKYHQAAMNWVRANLRKESGAAIGAAEAEQEFRNYFPQIGDSDAVIAQKAQMRQVVEDAMRTAAGPAIGRVTQSQQPAPAQSGGVDELLSKYGVQ</sequence>
<proteinExistence type="predicted"/>
<evidence type="ECO:0000313" key="2">
    <source>
        <dbReference type="EMBL" id="MDN4481888.1"/>
    </source>
</evidence>
<name>A0ABT8GKA3_9MICO</name>
<gene>
    <name evidence="2" type="ORF">QQX02_13235</name>
</gene>
<organism evidence="2 3">
    <name type="scientific">Demequina muriae</name>
    <dbReference type="NCBI Taxonomy" id="3051664"/>
    <lineage>
        <taxon>Bacteria</taxon>
        <taxon>Bacillati</taxon>
        <taxon>Actinomycetota</taxon>
        <taxon>Actinomycetes</taxon>
        <taxon>Micrococcales</taxon>
        <taxon>Demequinaceae</taxon>
        <taxon>Demequina</taxon>
    </lineage>
</organism>
<reference evidence="2" key="1">
    <citation type="submission" date="2023-06" db="EMBL/GenBank/DDBJ databases">
        <title>Egi l300058.</title>
        <authorList>
            <person name="Gao L."/>
            <person name="Fang B.-Z."/>
            <person name="Li W.-J."/>
        </authorList>
    </citation>
    <scope>NUCLEOTIDE SEQUENCE</scope>
    <source>
        <strain evidence="2">EGI L300058</strain>
    </source>
</reference>
<comment type="caution">
    <text evidence="2">The sequence shown here is derived from an EMBL/GenBank/DDBJ whole genome shotgun (WGS) entry which is preliminary data.</text>
</comment>
<protein>
    <recommendedName>
        <fullName evidence="4">Lytic transglycosylase domain-containing protein</fullName>
    </recommendedName>
</protein>
<keyword evidence="3" id="KW-1185">Reference proteome</keyword>
<feature type="region of interest" description="Disordered" evidence="1">
    <location>
        <begin position="1"/>
        <end position="36"/>
    </location>
</feature>
<dbReference type="Proteomes" id="UP001172708">
    <property type="component" value="Unassembled WGS sequence"/>
</dbReference>
<dbReference type="EMBL" id="JAUHQA010000036">
    <property type="protein sequence ID" value="MDN4481888.1"/>
    <property type="molecule type" value="Genomic_DNA"/>
</dbReference>
<dbReference type="RefSeq" id="WP_301143835.1">
    <property type="nucleotide sequence ID" value="NZ_JAUHQA010000036.1"/>
</dbReference>
<evidence type="ECO:0008006" key="4">
    <source>
        <dbReference type="Google" id="ProtNLM"/>
    </source>
</evidence>
<evidence type="ECO:0000256" key="1">
    <source>
        <dbReference type="SAM" id="MobiDB-lite"/>
    </source>
</evidence>
<accession>A0ABT8GKA3</accession>